<feature type="site" description="mRNA cap binding" evidence="15">
    <location>
        <position position="118"/>
    </location>
</feature>
<protein>
    <recommendedName>
        <fullName evidence="14">mRNA cap guanine-N(7) methyltransferase</fullName>
        <ecNumber evidence="3">2.1.1.56</ecNumber>
    </recommendedName>
    <alternativeName>
        <fullName evidence="11">mRNA (guanine-N(7))-methyltransferase</fullName>
    </alternativeName>
    <alternativeName>
        <fullName evidence="12">mRNA cap methyltransferase</fullName>
    </alternativeName>
</protein>
<comment type="subcellular location">
    <subcellularLocation>
        <location evidence="2">Nucleus</location>
    </subcellularLocation>
</comment>
<feature type="compositionally biased region" description="Pro residues" evidence="16">
    <location>
        <begin position="307"/>
        <end position="321"/>
    </location>
</feature>
<evidence type="ECO:0000256" key="12">
    <source>
        <dbReference type="ARBA" id="ARBA00033387"/>
    </source>
</evidence>
<evidence type="ECO:0000313" key="19">
    <source>
        <dbReference type="Proteomes" id="UP000267821"/>
    </source>
</evidence>
<gene>
    <name evidence="18" type="ORF">L211DRAFT_789240</name>
</gene>
<keyword evidence="9 15" id="KW-0506">mRNA capping</keyword>
<dbReference type="OrthoDB" id="10248867at2759"/>
<dbReference type="InterPro" id="IPR039753">
    <property type="entry name" value="RG7MT1"/>
</dbReference>
<keyword evidence="8" id="KW-0694">RNA-binding</keyword>
<dbReference type="GO" id="GO:0003723">
    <property type="term" value="F:RNA binding"/>
    <property type="evidence" value="ECO:0007669"/>
    <property type="project" value="UniProtKB-KW"/>
</dbReference>
<feature type="domain" description="MRNA cap 0 methyltransferase" evidence="17">
    <location>
        <begin position="66"/>
        <end position="457"/>
    </location>
</feature>
<dbReference type="Gene3D" id="3.40.50.150">
    <property type="entry name" value="Vaccinia Virus protein VP39"/>
    <property type="match status" value="1"/>
</dbReference>
<evidence type="ECO:0000256" key="7">
    <source>
        <dbReference type="ARBA" id="ARBA00022691"/>
    </source>
</evidence>
<keyword evidence="7" id="KW-0949">S-adenosyl-L-methionine</keyword>
<feature type="site" description="mRNA cap binding" evidence="15">
    <location>
        <position position="236"/>
    </location>
</feature>
<evidence type="ECO:0000256" key="2">
    <source>
        <dbReference type="ARBA" id="ARBA00004123"/>
    </source>
</evidence>
<keyword evidence="10" id="KW-0539">Nucleus</keyword>
<evidence type="ECO:0000256" key="5">
    <source>
        <dbReference type="ARBA" id="ARBA00022664"/>
    </source>
</evidence>
<feature type="site" description="mRNA cap binding" evidence="15">
    <location>
        <position position="381"/>
    </location>
</feature>
<evidence type="ECO:0000256" key="6">
    <source>
        <dbReference type="ARBA" id="ARBA00022679"/>
    </source>
</evidence>
<evidence type="ECO:0000256" key="10">
    <source>
        <dbReference type="ARBA" id="ARBA00023242"/>
    </source>
</evidence>
<reference evidence="18 19" key="1">
    <citation type="journal article" date="2018" name="Nat. Ecol. Evol.">
        <title>Pezizomycetes genomes reveal the molecular basis of ectomycorrhizal truffle lifestyle.</title>
        <authorList>
            <person name="Murat C."/>
            <person name="Payen T."/>
            <person name="Noel B."/>
            <person name="Kuo A."/>
            <person name="Morin E."/>
            <person name="Chen J."/>
            <person name="Kohler A."/>
            <person name="Krizsan K."/>
            <person name="Balestrini R."/>
            <person name="Da Silva C."/>
            <person name="Montanini B."/>
            <person name="Hainaut M."/>
            <person name="Levati E."/>
            <person name="Barry K.W."/>
            <person name="Belfiori B."/>
            <person name="Cichocki N."/>
            <person name="Clum A."/>
            <person name="Dockter R.B."/>
            <person name="Fauchery L."/>
            <person name="Guy J."/>
            <person name="Iotti M."/>
            <person name="Le Tacon F."/>
            <person name="Lindquist E.A."/>
            <person name="Lipzen A."/>
            <person name="Malagnac F."/>
            <person name="Mello A."/>
            <person name="Molinier V."/>
            <person name="Miyauchi S."/>
            <person name="Poulain J."/>
            <person name="Riccioni C."/>
            <person name="Rubini A."/>
            <person name="Sitrit Y."/>
            <person name="Splivallo R."/>
            <person name="Traeger S."/>
            <person name="Wang M."/>
            <person name="Zifcakova L."/>
            <person name="Wipf D."/>
            <person name="Zambonelli A."/>
            <person name="Paolocci F."/>
            <person name="Nowrousian M."/>
            <person name="Ottonello S."/>
            <person name="Baldrian P."/>
            <person name="Spatafora J.W."/>
            <person name="Henrissat B."/>
            <person name="Nagy L.G."/>
            <person name="Aury J.M."/>
            <person name="Wincker P."/>
            <person name="Grigoriev I.V."/>
            <person name="Bonfante P."/>
            <person name="Martin F.M."/>
        </authorList>
    </citation>
    <scope>NUCLEOTIDE SEQUENCE [LARGE SCALE GENOMIC DNA]</scope>
    <source>
        <strain evidence="18 19">ATCC MYA-4762</strain>
    </source>
</reference>
<evidence type="ECO:0000313" key="18">
    <source>
        <dbReference type="EMBL" id="RPB22107.1"/>
    </source>
</evidence>
<dbReference type="PROSITE" id="PS51562">
    <property type="entry name" value="RNA_CAP0_MT"/>
    <property type="match status" value="1"/>
</dbReference>
<dbReference type="Pfam" id="PF03291">
    <property type="entry name" value="mRNA_G-N7_MeTrfase"/>
    <property type="match status" value="2"/>
</dbReference>
<accession>A0A3N4LGV9</accession>
<dbReference type="FunCoup" id="A0A3N4LGV9">
    <property type="interactions" value="1046"/>
</dbReference>
<sequence length="457" mass="50944">RRPGAASRLTDSEREAARVLQEKRDAEEAARKKAESDPSALAVEDVVRSHYNERPEMGKVWRVESSRIKGLRALNNWIKSCIIHKFSPSPGVVGGMGGARYGGVEDERLYVLDVGCGKGGDLRKWKLAPQEVGMYVGVDNAEVSIAQARDRYESMLYENRPPPRGGYNRRPPPRGPPLFRAEFTVRDCWVDSFIDVPCIREIGFDASVTPAGIRGGAGRWATGGGFDVVSMMFCLHYAFESEAKARRMLANVSGALKKGGRFVGTIPSSDVIKEKLGGWVKEQEEKQQKEHEVSAEKSTLARIIPPCSQPPSAPAPPPQPAQQPTTTPTPHRGSSSPPYVPGGLAPTIATPPKHTWDNRFRPPFGWRYQYHLDEAVEGVPEYIVPWESFRALCEEFNLELVYKRGFHDIWREESRGGELGRLSERMGVREGREGGLELTEEEWEACGFYVAFAFRKS</sequence>
<comment type="function">
    <text evidence="1">Responsible for methylating the 5'-cap structure of mRNAs.</text>
</comment>
<dbReference type="PANTHER" id="PTHR12189:SF2">
    <property type="entry name" value="MRNA CAP GUANINE-N7 METHYLTRANSFERASE"/>
    <property type="match status" value="1"/>
</dbReference>
<feature type="region of interest" description="Disordered" evidence="16">
    <location>
        <begin position="1"/>
        <end position="39"/>
    </location>
</feature>
<dbReference type="Proteomes" id="UP000267821">
    <property type="component" value="Unassembled WGS sequence"/>
</dbReference>
<keyword evidence="19" id="KW-1185">Reference proteome</keyword>
<feature type="non-terminal residue" evidence="18">
    <location>
        <position position="1"/>
    </location>
</feature>
<evidence type="ECO:0000259" key="17">
    <source>
        <dbReference type="PROSITE" id="PS51562"/>
    </source>
</evidence>
<proteinExistence type="predicted"/>
<feature type="region of interest" description="Disordered" evidence="16">
    <location>
        <begin position="304"/>
        <end position="356"/>
    </location>
</feature>
<feature type="site" description="mRNA cap binding" evidence="15">
    <location>
        <position position="449"/>
    </location>
</feature>
<dbReference type="GO" id="GO:0004482">
    <property type="term" value="F:mRNA 5'-cap (guanine-N7-)-methyltransferase activity"/>
    <property type="evidence" value="ECO:0007669"/>
    <property type="project" value="UniProtKB-EC"/>
</dbReference>
<keyword evidence="6" id="KW-0808">Transferase</keyword>
<evidence type="ECO:0000256" key="11">
    <source>
        <dbReference type="ARBA" id="ARBA00032772"/>
    </source>
</evidence>
<evidence type="ECO:0000256" key="9">
    <source>
        <dbReference type="ARBA" id="ARBA00023042"/>
    </source>
</evidence>
<dbReference type="PIRSF" id="PIRSF028762">
    <property type="entry name" value="ABD1"/>
    <property type="match status" value="1"/>
</dbReference>
<keyword evidence="5" id="KW-0507">mRNA processing</keyword>
<feature type="binding site" evidence="15">
    <location>
        <begin position="75"/>
        <end position="76"/>
    </location>
    <ligand>
        <name>mRNA</name>
        <dbReference type="ChEBI" id="CHEBI:33699"/>
    </ligand>
</feature>
<evidence type="ECO:0000256" key="4">
    <source>
        <dbReference type="ARBA" id="ARBA00022603"/>
    </source>
</evidence>
<evidence type="ECO:0000256" key="13">
    <source>
        <dbReference type="ARBA" id="ARBA00044712"/>
    </source>
</evidence>
<feature type="site" description="mRNA cap binding" evidence="15">
    <location>
        <position position="151"/>
    </location>
</feature>
<dbReference type="InterPro" id="IPR004971">
    <property type="entry name" value="mRNA_G-N7_MeTrfase_dom"/>
</dbReference>
<dbReference type="SUPFAM" id="SSF53335">
    <property type="entry name" value="S-adenosyl-L-methionine-dependent methyltransferases"/>
    <property type="match status" value="1"/>
</dbReference>
<comment type="catalytic activity">
    <reaction evidence="13">
        <text>a 5'-end (5'-triphosphoguanosine)-ribonucleoside in mRNA + S-adenosyl-L-methionine = a 5'-end (N(7)-methyl 5'-triphosphoguanosine)-ribonucleoside in mRNA + S-adenosyl-L-homocysteine</text>
        <dbReference type="Rhea" id="RHEA:67008"/>
        <dbReference type="Rhea" id="RHEA-COMP:17166"/>
        <dbReference type="Rhea" id="RHEA-COMP:17167"/>
        <dbReference type="ChEBI" id="CHEBI:57856"/>
        <dbReference type="ChEBI" id="CHEBI:59789"/>
        <dbReference type="ChEBI" id="CHEBI:156461"/>
        <dbReference type="ChEBI" id="CHEBI:167617"/>
        <dbReference type="EC" id="2.1.1.56"/>
    </reaction>
</comment>
<evidence type="ECO:0000256" key="16">
    <source>
        <dbReference type="SAM" id="MobiDB-lite"/>
    </source>
</evidence>
<evidence type="ECO:0000256" key="1">
    <source>
        <dbReference type="ARBA" id="ARBA00003378"/>
    </source>
</evidence>
<dbReference type="InterPro" id="IPR029063">
    <property type="entry name" value="SAM-dependent_MTases_sf"/>
</dbReference>
<evidence type="ECO:0000256" key="14">
    <source>
        <dbReference type="ARBA" id="ARBA00049739"/>
    </source>
</evidence>
<dbReference type="EMBL" id="ML121554">
    <property type="protein sequence ID" value="RPB22107.1"/>
    <property type="molecule type" value="Genomic_DNA"/>
</dbReference>
<organism evidence="18 19">
    <name type="scientific">Terfezia boudieri ATCC MYA-4762</name>
    <dbReference type="NCBI Taxonomy" id="1051890"/>
    <lineage>
        <taxon>Eukaryota</taxon>
        <taxon>Fungi</taxon>
        <taxon>Dikarya</taxon>
        <taxon>Ascomycota</taxon>
        <taxon>Pezizomycotina</taxon>
        <taxon>Pezizomycetes</taxon>
        <taxon>Pezizales</taxon>
        <taxon>Pezizaceae</taxon>
        <taxon>Terfezia</taxon>
    </lineage>
</organism>
<dbReference type="InterPro" id="IPR016899">
    <property type="entry name" value="mRNA_G-N7_MeTrfase_euk"/>
</dbReference>
<dbReference type="AlphaFoldDB" id="A0A3N4LGV9"/>
<dbReference type="EC" id="2.1.1.56" evidence="3"/>
<keyword evidence="4" id="KW-0489">Methyltransferase</keyword>
<name>A0A3N4LGV9_9PEZI</name>
<evidence type="ECO:0000256" key="8">
    <source>
        <dbReference type="ARBA" id="ARBA00022884"/>
    </source>
</evidence>
<dbReference type="InParanoid" id="A0A3N4LGV9"/>
<dbReference type="PANTHER" id="PTHR12189">
    <property type="entry name" value="MRNA GUANINE-7- METHYLTRANSFERASE"/>
    <property type="match status" value="1"/>
</dbReference>
<dbReference type="GO" id="GO:0005634">
    <property type="term" value="C:nucleus"/>
    <property type="evidence" value="ECO:0007669"/>
    <property type="project" value="UniProtKB-SubCell"/>
</dbReference>
<evidence type="ECO:0000256" key="3">
    <source>
        <dbReference type="ARBA" id="ARBA00011926"/>
    </source>
</evidence>
<feature type="compositionally biased region" description="Basic and acidic residues" evidence="16">
    <location>
        <begin position="10"/>
        <end position="36"/>
    </location>
</feature>
<dbReference type="STRING" id="1051890.A0A3N4LGV9"/>
<feature type="site" description="mRNA cap binding" evidence="15">
    <location>
        <position position="124"/>
    </location>
</feature>
<evidence type="ECO:0000256" key="15">
    <source>
        <dbReference type="PIRSR" id="PIRSR028762-2"/>
    </source>
</evidence>